<dbReference type="OrthoDB" id="1049057at2759"/>
<dbReference type="PROSITE" id="PS50181">
    <property type="entry name" value="FBOX"/>
    <property type="match status" value="1"/>
</dbReference>
<dbReference type="InterPro" id="IPR053781">
    <property type="entry name" value="F-box_AtFBL13-like"/>
</dbReference>
<dbReference type="CDD" id="cd22160">
    <property type="entry name" value="F-box_AtFBL13-like"/>
    <property type="match status" value="1"/>
</dbReference>
<dbReference type="PANTHER" id="PTHR31900:SF36">
    <property type="entry name" value="F-BOX DOMAIN-CONTAINING PROTEIN"/>
    <property type="match status" value="1"/>
</dbReference>
<dbReference type="Pfam" id="PF07723">
    <property type="entry name" value="LRR_2"/>
    <property type="match status" value="1"/>
</dbReference>
<keyword evidence="3" id="KW-1185">Reference proteome</keyword>
<reference evidence="2 3" key="1">
    <citation type="submission" date="2020-12" db="EMBL/GenBank/DDBJ databases">
        <title>Concerted genomic and epigenomic changes stabilize Arabidopsis allopolyploids.</title>
        <authorList>
            <person name="Chen Z."/>
        </authorList>
    </citation>
    <scope>NUCLEOTIDE SEQUENCE [LARGE SCALE GENOMIC DNA]</scope>
    <source>
        <strain evidence="2">As9502</strain>
        <tissue evidence="2">Leaf</tissue>
    </source>
</reference>
<evidence type="ECO:0000259" key="1">
    <source>
        <dbReference type="PROSITE" id="PS50181"/>
    </source>
</evidence>
<accession>A0A8T1Y088</accession>
<comment type="caution">
    <text evidence="2">The sequence shown here is derived from an EMBL/GenBank/DDBJ whole genome shotgun (WGS) entry which is preliminary data.</text>
</comment>
<dbReference type="InterPro" id="IPR055411">
    <property type="entry name" value="LRR_FXL15/At3g58940/PEG3-like"/>
</dbReference>
<dbReference type="InterPro" id="IPR006566">
    <property type="entry name" value="FBD"/>
</dbReference>
<dbReference type="AlphaFoldDB" id="A0A8T1Y088"/>
<dbReference type="Pfam" id="PF24758">
    <property type="entry name" value="LRR_At5g56370"/>
    <property type="match status" value="2"/>
</dbReference>
<organism evidence="2 3">
    <name type="scientific">Arabidopsis suecica</name>
    <name type="common">Swedish thale-cress</name>
    <name type="synonym">Cardaminopsis suecica</name>
    <dbReference type="NCBI Taxonomy" id="45249"/>
    <lineage>
        <taxon>Eukaryota</taxon>
        <taxon>Viridiplantae</taxon>
        <taxon>Streptophyta</taxon>
        <taxon>Embryophyta</taxon>
        <taxon>Tracheophyta</taxon>
        <taxon>Spermatophyta</taxon>
        <taxon>Magnoliopsida</taxon>
        <taxon>eudicotyledons</taxon>
        <taxon>Gunneridae</taxon>
        <taxon>Pentapetalae</taxon>
        <taxon>rosids</taxon>
        <taxon>malvids</taxon>
        <taxon>Brassicales</taxon>
        <taxon>Brassicaceae</taxon>
        <taxon>Camelineae</taxon>
        <taxon>Arabidopsis</taxon>
    </lineage>
</organism>
<proteinExistence type="predicted"/>
<dbReference type="EMBL" id="JAEFBJ010000013">
    <property type="protein sequence ID" value="KAG7538207.1"/>
    <property type="molecule type" value="Genomic_DNA"/>
</dbReference>
<dbReference type="Proteomes" id="UP000694251">
    <property type="component" value="Chromosome 13"/>
</dbReference>
<dbReference type="SMART" id="SM00579">
    <property type="entry name" value="FBD"/>
    <property type="match status" value="1"/>
</dbReference>
<dbReference type="InterPro" id="IPR013101">
    <property type="entry name" value="LRR_PRU1-like"/>
</dbReference>
<dbReference type="Pfam" id="PF08387">
    <property type="entry name" value="FBD"/>
    <property type="match status" value="1"/>
</dbReference>
<dbReference type="PANTHER" id="PTHR31900">
    <property type="entry name" value="F-BOX/RNI SUPERFAMILY PROTEIN-RELATED"/>
    <property type="match status" value="1"/>
</dbReference>
<dbReference type="Pfam" id="PF00646">
    <property type="entry name" value="F-box"/>
    <property type="match status" value="1"/>
</dbReference>
<gene>
    <name evidence="2" type="ORF">ISN44_As13g020060</name>
</gene>
<name>A0A8T1Y088_ARASU</name>
<feature type="domain" description="F-box" evidence="1">
    <location>
        <begin position="5"/>
        <end position="61"/>
    </location>
</feature>
<dbReference type="InterPro" id="IPR050232">
    <property type="entry name" value="FBL13/AtMIF1-like"/>
</dbReference>
<protein>
    <submittedName>
        <fullName evidence="2">F-box domain</fullName>
    </submittedName>
</protein>
<dbReference type="InterPro" id="IPR001810">
    <property type="entry name" value="F-box_dom"/>
</dbReference>
<sequence>MEKQRLRLSDLPDELLLKILSSLPMFKETLATRLISKRWKGPWKLVPDVMFDDDDTPFKSFETFMSFVYGSFLSNDAQILDRLHLKLNQNYSASDINFWVQVAVNRSVRELRIDLFGKTLELPCCLCSCRTLKELTLHELRIKVVPPWFRLPSLKTLHLLSVKFSSDGSVASLLRICPVLERLVVDRCKYDKLKISNINVPNLRSLSIRSTGEVRIELFGNTLELSTCLSTFRNLTELILHGLSIKAFPPWFRFSSLKTLRLSSVKFLGNKSVASLFKICPVLECLVVDQTKDDNVMISNIDVPTLRSLTIRSARELRIDLFLNTFRNLKELILHELRIKVVPPSFSLPSLEALHLLSVKFLGDESVASLLKICPVLEHLVVDQIKNDNVMISNIDVPTLRNLSIRNSKGKRTYVEGSNGFVIKAPSLTELNFEDTLSNFTMFEPMPEVIKANIQVICDQSENFIGSLTAIQHLSLCSLTSKTPYPACTVFSSLKHLELCTCSAGWANLLTCLLNAAPGLRSLKLKSKHSANYNDPMTLWEEPAVVPKCLSEHLEILEWRQYEGTEQERNVAEYTLANATCLKMATFSTRCRNKNHRMLKKLKSMDRVSKTCQLVFD</sequence>
<evidence type="ECO:0000313" key="2">
    <source>
        <dbReference type="EMBL" id="KAG7538207.1"/>
    </source>
</evidence>
<evidence type="ECO:0000313" key="3">
    <source>
        <dbReference type="Proteomes" id="UP000694251"/>
    </source>
</evidence>